<keyword evidence="2" id="KW-1185">Reference proteome</keyword>
<sequence>MSLASAQFQFFNGMFGQQQQQQPSGGAQWANYADSVPCSNYLCQDTMTCVERPVDCPCPHVHDVKCVVPDAQEDGDGTRLCIRGAIDCGMVERLAKNFAH</sequence>
<reference evidence="1" key="1">
    <citation type="submission" date="2021-03" db="EMBL/GenBank/DDBJ databases">
        <authorList>
            <consortium name="DOE Joint Genome Institute"/>
            <person name="Ahrendt S."/>
            <person name="Looney B.P."/>
            <person name="Miyauchi S."/>
            <person name="Morin E."/>
            <person name="Drula E."/>
            <person name="Courty P.E."/>
            <person name="Chicoki N."/>
            <person name="Fauchery L."/>
            <person name="Kohler A."/>
            <person name="Kuo A."/>
            <person name="Labutti K."/>
            <person name="Pangilinan J."/>
            <person name="Lipzen A."/>
            <person name="Riley R."/>
            <person name="Andreopoulos W."/>
            <person name="He G."/>
            <person name="Johnson J."/>
            <person name="Barry K.W."/>
            <person name="Grigoriev I.V."/>
            <person name="Nagy L."/>
            <person name="Hibbett D."/>
            <person name="Henrissat B."/>
            <person name="Matheny P.B."/>
            <person name="Labbe J."/>
            <person name="Martin F."/>
        </authorList>
    </citation>
    <scope>NUCLEOTIDE SEQUENCE</scope>
    <source>
        <strain evidence="1">HHB10654</strain>
    </source>
</reference>
<gene>
    <name evidence="1" type="ORF">BV25DRAFT_1798176</name>
</gene>
<organism evidence="1 2">
    <name type="scientific">Artomyces pyxidatus</name>
    <dbReference type="NCBI Taxonomy" id="48021"/>
    <lineage>
        <taxon>Eukaryota</taxon>
        <taxon>Fungi</taxon>
        <taxon>Dikarya</taxon>
        <taxon>Basidiomycota</taxon>
        <taxon>Agaricomycotina</taxon>
        <taxon>Agaricomycetes</taxon>
        <taxon>Russulales</taxon>
        <taxon>Auriscalpiaceae</taxon>
        <taxon>Artomyces</taxon>
    </lineage>
</organism>
<evidence type="ECO:0000313" key="2">
    <source>
        <dbReference type="Proteomes" id="UP000814140"/>
    </source>
</evidence>
<evidence type="ECO:0000313" key="1">
    <source>
        <dbReference type="EMBL" id="KAI0065853.1"/>
    </source>
</evidence>
<dbReference type="EMBL" id="MU277194">
    <property type="protein sequence ID" value="KAI0065853.1"/>
    <property type="molecule type" value="Genomic_DNA"/>
</dbReference>
<name>A0ACB8TBB0_9AGAM</name>
<reference evidence="1" key="2">
    <citation type="journal article" date="2022" name="New Phytol.">
        <title>Evolutionary transition to the ectomycorrhizal habit in the genomes of a hyperdiverse lineage of mushroom-forming fungi.</title>
        <authorList>
            <person name="Looney B."/>
            <person name="Miyauchi S."/>
            <person name="Morin E."/>
            <person name="Drula E."/>
            <person name="Courty P.E."/>
            <person name="Kohler A."/>
            <person name="Kuo A."/>
            <person name="LaButti K."/>
            <person name="Pangilinan J."/>
            <person name="Lipzen A."/>
            <person name="Riley R."/>
            <person name="Andreopoulos W."/>
            <person name="He G."/>
            <person name="Johnson J."/>
            <person name="Nolan M."/>
            <person name="Tritt A."/>
            <person name="Barry K.W."/>
            <person name="Grigoriev I.V."/>
            <person name="Nagy L.G."/>
            <person name="Hibbett D."/>
            <person name="Henrissat B."/>
            <person name="Matheny P.B."/>
            <person name="Labbe J."/>
            <person name="Martin F.M."/>
        </authorList>
    </citation>
    <scope>NUCLEOTIDE SEQUENCE</scope>
    <source>
        <strain evidence="1">HHB10654</strain>
    </source>
</reference>
<proteinExistence type="predicted"/>
<protein>
    <submittedName>
        <fullName evidence="1">Uncharacterized protein</fullName>
    </submittedName>
</protein>
<comment type="caution">
    <text evidence="1">The sequence shown here is derived from an EMBL/GenBank/DDBJ whole genome shotgun (WGS) entry which is preliminary data.</text>
</comment>
<accession>A0ACB8TBB0</accession>
<dbReference type="Proteomes" id="UP000814140">
    <property type="component" value="Unassembled WGS sequence"/>
</dbReference>